<gene>
    <name evidence="2" type="ORF">KKP3000_003837</name>
</gene>
<name>A0ABV5ADW9_9BACL</name>
<reference evidence="2 3" key="1">
    <citation type="journal article" date="2024" name="Int. J. Mol. Sci.">
        <title>Exploration of Alicyclobacillus spp. Genome in Search of Antibiotic Resistance.</title>
        <authorList>
            <person name="Bucka-Kolendo J."/>
            <person name="Kiousi D.E."/>
            <person name="Dekowska A."/>
            <person name="Mikolajczuk-Szczyrba A."/>
            <person name="Karadedos D.M."/>
            <person name="Michael P."/>
            <person name="Galanis A."/>
            <person name="Sokolowska B."/>
        </authorList>
    </citation>
    <scope>NUCLEOTIDE SEQUENCE [LARGE SCALE GENOMIC DNA]</scope>
    <source>
        <strain evidence="2 3">KKP 3000</strain>
    </source>
</reference>
<dbReference type="Proteomes" id="UP001579974">
    <property type="component" value="Unassembled WGS sequence"/>
</dbReference>
<proteinExistence type="predicted"/>
<sequence length="70" mass="7119">MAIGFIITIMLLAVVLGLLAKQALSTDQAAFAPPSAEPALTSAVQPPAVSEPTNPHDSEHAASAGEFHVV</sequence>
<protein>
    <submittedName>
        <fullName evidence="2">Uncharacterized protein</fullName>
    </submittedName>
</protein>
<evidence type="ECO:0000313" key="3">
    <source>
        <dbReference type="Proteomes" id="UP001579974"/>
    </source>
</evidence>
<dbReference type="EMBL" id="JBDXSU010000005">
    <property type="protein sequence ID" value="MFB5190391.1"/>
    <property type="molecule type" value="Genomic_DNA"/>
</dbReference>
<accession>A0ABV5ADW9</accession>
<evidence type="ECO:0000313" key="2">
    <source>
        <dbReference type="EMBL" id="MFB5190391.1"/>
    </source>
</evidence>
<keyword evidence="3" id="KW-1185">Reference proteome</keyword>
<comment type="caution">
    <text evidence="2">The sequence shown here is derived from an EMBL/GenBank/DDBJ whole genome shotgun (WGS) entry which is preliminary data.</text>
</comment>
<feature type="region of interest" description="Disordered" evidence="1">
    <location>
        <begin position="35"/>
        <end position="70"/>
    </location>
</feature>
<evidence type="ECO:0000256" key="1">
    <source>
        <dbReference type="SAM" id="MobiDB-lite"/>
    </source>
</evidence>
<organism evidence="2 3">
    <name type="scientific">Alicyclobacillus fastidiosus</name>
    <dbReference type="NCBI Taxonomy" id="392011"/>
    <lineage>
        <taxon>Bacteria</taxon>
        <taxon>Bacillati</taxon>
        <taxon>Bacillota</taxon>
        <taxon>Bacilli</taxon>
        <taxon>Bacillales</taxon>
        <taxon>Alicyclobacillaceae</taxon>
        <taxon>Alicyclobacillus</taxon>
    </lineage>
</organism>
<dbReference type="RefSeq" id="WP_275473561.1">
    <property type="nucleotide sequence ID" value="NZ_CP162940.1"/>
</dbReference>